<dbReference type="NCBIfam" id="TIGR01012">
    <property type="entry name" value="uS2_euk_arch"/>
    <property type="match status" value="1"/>
</dbReference>
<feature type="compositionally biased region" description="Polar residues" evidence="8">
    <location>
        <begin position="566"/>
        <end position="580"/>
    </location>
</feature>
<dbReference type="GO" id="GO:0006412">
    <property type="term" value="P:translation"/>
    <property type="evidence" value="ECO:0007669"/>
    <property type="project" value="UniProtKB-UniRule"/>
</dbReference>
<keyword evidence="4 6" id="KW-0689">Ribosomal protein</keyword>
<protein>
    <recommendedName>
        <fullName evidence="6">Small ribosomal subunit protein uS2</fullName>
    </recommendedName>
</protein>
<dbReference type="HAMAP" id="MF_03015">
    <property type="entry name" value="Ribosomal_S2_euk"/>
    <property type="match status" value="1"/>
</dbReference>
<comment type="caution">
    <text evidence="10">The sequence shown here is derived from an EMBL/GenBank/DDBJ whole genome shotgun (WGS) entry which is preliminary data.</text>
</comment>
<feature type="domain" description="DH" evidence="9">
    <location>
        <begin position="56"/>
        <end position="194"/>
    </location>
</feature>
<comment type="subunit">
    <text evidence="6">Component of the small ribosomal subunit. Mature ribosomes consist of a small (40S) and a large (60S) subunit. The 40S subunit contains about 33 different proteins and 1 molecule of RNA (18S). The 60S subunit contains about 49 different proteins and 3 molecules of RNA (28S, 5.8S and 5S). Interacts with ribosomal protein S21.</text>
</comment>
<evidence type="ECO:0000256" key="1">
    <source>
        <dbReference type="ARBA" id="ARBA00004496"/>
    </source>
</evidence>
<evidence type="ECO:0000256" key="7">
    <source>
        <dbReference type="RuleBase" id="RU003631"/>
    </source>
</evidence>
<dbReference type="PANTHER" id="PTHR11489">
    <property type="entry name" value="40S RIBOSOMAL PROTEIN SA"/>
    <property type="match status" value="1"/>
</dbReference>
<evidence type="ECO:0000256" key="8">
    <source>
        <dbReference type="SAM" id="MobiDB-lite"/>
    </source>
</evidence>
<sequence>MKFWCASSQRKSLPKDNASFSSSASYASISSLPAQKSDSGFSETSSIIQPCSHFEQILFVERTYCEHLKEYITKYSRPLRRYLSPTEIVDLFQNIEKIFNVSKSIVRQCEKLLDEQDISHTSIGKIYQSSFGVMIDSYNVYISRSTKALRMIKQCCDKIAYFRQIPTDVVIRELTSFVYLPLRHIRVLNDLLQNANAGDILEAINFLSNQARYVLQYSFHGENSILDSTSQSEMSRIMVFQRTDTEPWESKQLELSQWKLSFTQIDQSVPMSTSVSLSNVIHIEQDASNEELCLLLASNLKTPTRYSSLKIKRIYVRFDNGSDYHIWLDYLRNAVQDAKDQNHQTKTKMTSGYSTLQLKDDDVLKILAAQLHVGSKDVNYQMDTYVWKKKPRNEAASIINVRKFWEKLVLAARAIVAVENPADVCAISCQPQGQRAVLKFAKYTGATAIAGRFTPGSFTNQIQAAFKEPRLIIITNPNVDHQAVSEASFVNIPVIGFCDPSTSLRYIDIAIPANNKANKSIGLMWWFLTREVLRLRGKISRQAPWEVMVDLFFYRDPEETEKEDQTAVTGQVRDGQQNADQGYYDEGPSMMPSSENYAGHQENWGASATEEWGTGAPAAGGESSWNPSSAVNTGTTAW</sequence>
<comment type="subcellular location">
    <subcellularLocation>
        <location evidence="1 6">Cytoplasm</location>
    </subcellularLocation>
</comment>
<dbReference type="Gene3D" id="3.40.50.10490">
    <property type="entry name" value="Glucose-6-phosphate isomerase like protein, domain 1"/>
    <property type="match status" value="1"/>
</dbReference>
<dbReference type="AlphaFoldDB" id="A0A814UGS8"/>
<feature type="compositionally biased region" description="Polar residues" evidence="8">
    <location>
        <begin position="1"/>
        <end position="11"/>
    </location>
</feature>
<evidence type="ECO:0000256" key="5">
    <source>
        <dbReference type="ARBA" id="ARBA00023274"/>
    </source>
</evidence>
<keyword evidence="3 6" id="KW-0963">Cytoplasm</keyword>
<dbReference type="PRINTS" id="PR00395">
    <property type="entry name" value="RIBOSOMALS2"/>
</dbReference>
<dbReference type="GO" id="GO:0005085">
    <property type="term" value="F:guanyl-nucleotide exchange factor activity"/>
    <property type="evidence" value="ECO:0007669"/>
    <property type="project" value="InterPro"/>
</dbReference>
<dbReference type="CDD" id="cd01425">
    <property type="entry name" value="RPS2"/>
    <property type="match status" value="1"/>
</dbReference>
<dbReference type="GO" id="GO:0000028">
    <property type="term" value="P:ribosomal small subunit assembly"/>
    <property type="evidence" value="ECO:0007669"/>
    <property type="project" value="UniProtKB-UniRule"/>
</dbReference>
<comment type="similarity">
    <text evidence="2 6 7">Belongs to the universal ribosomal protein uS2 family.</text>
</comment>
<dbReference type="InterPro" id="IPR000219">
    <property type="entry name" value="DH_dom"/>
</dbReference>
<dbReference type="InterPro" id="IPR023591">
    <property type="entry name" value="Ribosomal_uS2_flav_dom_sf"/>
</dbReference>
<dbReference type="SUPFAM" id="SSF48065">
    <property type="entry name" value="DBL homology domain (DH-domain)"/>
    <property type="match status" value="1"/>
</dbReference>
<dbReference type="InterPro" id="IPR018130">
    <property type="entry name" value="Ribosomal_uS2_CS"/>
</dbReference>
<name>A0A814UGS8_ADIRI</name>
<dbReference type="FunFam" id="3.40.50.10490:FF:000012">
    <property type="entry name" value="40S ribosomal protein SA"/>
    <property type="match status" value="1"/>
</dbReference>
<evidence type="ECO:0000256" key="4">
    <source>
        <dbReference type="ARBA" id="ARBA00022980"/>
    </source>
</evidence>
<keyword evidence="11" id="KW-1185">Reference proteome</keyword>
<dbReference type="Pfam" id="PF00318">
    <property type="entry name" value="Ribosomal_S2"/>
    <property type="match status" value="1"/>
</dbReference>
<organism evidence="10 11">
    <name type="scientific">Adineta ricciae</name>
    <name type="common">Rotifer</name>
    <dbReference type="NCBI Taxonomy" id="249248"/>
    <lineage>
        <taxon>Eukaryota</taxon>
        <taxon>Metazoa</taxon>
        <taxon>Spiralia</taxon>
        <taxon>Gnathifera</taxon>
        <taxon>Rotifera</taxon>
        <taxon>Eurotatoria</taxon>
        <taxon>Bdelloidea</taxon>
        <taxon>Adinetida</taxon>
        <taxon>Adinetidae</taxon>
        <taxon>Adineta</taxon>
    </lineage>
</organism>
<evidence type="ECO:0000259" key="9">
    <source>
        <dbReference type="PROSITE" id="PS50010"/>
    </source>
</evidence>
<dbReference type="InterPro" id="IPR001865">
    <property type="entry name" value="Ribosomal_uS2"/>
</dbReference>
<evidence type="ECO:0000256" key="2">
    <source>
        <dbReference type="ARBA" id="ARBA00006242"/>
    </source>
</evidence>
<comment type="function">
    <text evidence="6">Required for the assembly and/or stability of the 40S ribosomal subunit. Required for the processing of the 20S rRNA-precursor to mature 18S rRNA in a late step of the maturation of 40S ribosomal subunits.</text>
</comment>
<accession>A0A814UGS8</accession>
<dbReference type="Proteomes" id="UP000663828">
    <property type="component" value="Unassembled WGS sequence"/>
</dbReference>
<dbReference type="PROSITE" id="PS50010">
    <property type="entry name" value="DH_2"/>
    <property type="match status" value="1"/>
</dbReference>
<evidence type="ECO:0000313" key="10">
    <source>
        <dbReference type="EMBL" id="CAF1174374.1"/>
    </source>
</evidence>
<reference evidence="10" key="1">
    <citation type="submission" date="2021-02" db="EMBL/GenBank/DDBJ databases">
        <authorList>
            <person name="Nowell W R."/>
        </authorList>
    </citation>
    <scope>NUCLEOTIDE SEQUENCE</scope>
</reference>
<evidence type="ECO:0000256" key="3">
    <source>
        <dbReference type="ARBA" id="ARBA00022490"/>
    </source>
</evidence>
<evidence type="ECO:0000256" key="6">
    <source>
        <dbReference type="HAMAP-Rule" id="MF_03015"/>
    </source>
</evidence>
<evidence type="ECO:0000313" key="11">
    <source>
        <dbReference type="Proteomes" id="UP000663828"/>
    </source>
</evidence>
<feature type="region of interest" description="Disordered" evidence="8">
    <location>
        <begin position="1"/>
        <end position="20"/>
    </location>
</feature>
<dbReference type="EMBL" id="CAJNOR010001625">
    <property type="protein sequence ID" value="CAF1174374.1"/>
    <property type="molecule type" value="Genomic_DNA"/>
</dbReference>
<gene>
    <name evidence="10" type="ORF">XAT740_LOCUS22214</name>
</gene>
<dbReference type="InterPro" id="IPR035899">
    <property type="entry name" value="DBL_dom_sf"/>
</dbReference>
<proteinExistence type="inferred from homology"/>
<dbReference type="SMART" id="SM00325">
    <property type="entry name" value="RhoGEF"/>
    <property type="match status" value="1"/>
</dbReference>
<dbReference type="Gene3D" id="1.20.900.10">
    <property type="entry name" value="Dbl homology (DH) domain"/>
    <property type="match status" value="1"/>
</dbReference>
<feature type="region of interest" description="Disordered" evidence="8">
    <location>
        <begin position="560"/>
        <end position="638"/>
    </location>
</feature>
<dbReference type="GO" id="GO:0022627">
    <property type="term" value="C:cytosolic small ribosomal subunit"/>
    <property type="evidence" value="ECO:0007669"/>
    <property type="project" value="UniProtKB-UniRule"/>
</dbReference>
<dbReference type="SUPFAM" id="SSF52313">
    <property type="entry name" value="Ribosomal protein S2"/>
    <property type="match status" value="1"/>
</dbReference>
<dbReference type="InterPro" id="IPR005707">
    <property type="entry name" value="Ribosomal_uS2_euk/arc"/>
</dbReference>
<dbReference type="PROSITE" id="PS00963">
    <property type="entry name" value="RIBOSOMAL_S2_2"/>
    <property type="match status" value="1"/>
</dbReference>
<keyword evidence="5 6" id="KW-0687">Ribonucleoprotein</keyword>
<dbReference type="GO" id="GO:0003735">
    <property type="term" value="F:structural constituent of ribosome"/>
    <property type="evidence" value="ECO:0007669"/>
    <property type="project" value="UniProtKB-UniRule"/>
</dbReference>
<dbReference type="InterPro" id="IPR027498">
    <property type="entry name" value="Ribosomal_uS2_euk"/>
</dbReference>
<dbReference type="Pfam" id="PF00621">
    <property type="entry name" value="RhoGEF"/>
    <property type="match status" value="1"/>
</dbReference>
<feature type="compositionally biased region" description="Polar residues" evidence="8">
    <location>
        <begin position="623"/>
        <end position="638"/>
    </location>
</feature>